<evidence type="ECO:0000313" key="4">
    <source>
        <dbReference type="Proteomes" id="UP001209878"/>
    </source>
</evidence>
<sequence>MIKEASGLHKYKLNELCKKLLVDKAKIKDKLAEQTKQKKAEKTKQKKANKTPLSGGNPYIGSKWTDCSATCGGGTRRSDYNWYVVKQIAVDIVQGFKISDAHTHVGVVTYSTATVANFHMQQYYDVKRMVKTIWEMDFLAGLTNTADGILVSVTIVFKLVYL</sequence>
<dbReference type="SUPFAM" id="SSF82895">
    <property type="entry name" value="TSP-1 type 1 repeat"/>
    <property type="match status" value="1"/>
</dbReference>
<dbReference type="Proteomes" id="UP001209878">
    <property type="component" value="Unassembled WGS sequence"/>
</dbReference>
<dbReference type="InterPro" id="IPR002035">
    <property type="entry name" value="VWF_A"/>
</dbReference>
<proteinExistence type="predicted"/>
<reference evidence="3" key="1">
    <citation type="journal article" date="2023" name="Mol. Biol. Evol.">
        <title>Third-Generation Sequencing Reveals the Adaptive Role of the Epigenome in Three Deep-Sea Polychaetes.</title>
        <authorList>
            <person name="Perez M."/>
            <person name="Aroh O."/>
            <person name="Sun Y."/>
            <person name="Lan Y."/>
            <person name="Juniper S.K."/>
            <person name="Young C.R."/>
            <person name="Angers B."/>
            <person name="Qian P.Y."/>
        </authorList>
    </citation>
    <scope>NUCLEOTIDE SEQUENCE</scope>
    <source>
        <strain evidence="3">R07B-5</strain>
    </source>
</reference>
<feature type="region of interest" description="Disordered" evidence="1">
    <location>
        <begin position="33"/>
        <end position="57"/>
    </location>
</feature>
<dbReference type="Pfam" id="PF00092">
    <property type="entry name" value="VWA"/>
    <property type="match status" value="1"/>
</dbReference>
<evidence type="ECO:0000256" key="1">
    <source>
        <dbReference type="SAM" id="MobiDB-lite"/>
    </source>
</evidence>
<dbReference type="PANTHER" id="PTHR24020">
    <property type="entry name" value="COLLAGEN ALPHA"/>
    <property type="match status" value="1"/>
</dbReference>
<comment type="caution">
    <text evidence="3">The sequence shown here is derived from an EMBL/GenBank/DDBJ whole genome shotgun (WGS) entry which is preliminary data.</text>
</comment>
<keyword evidence="4" id="KW-1185">Reference proteome</keyword>
<organism evidence="3 4">
    <name type="scientific">Ridgeia piscesae</name>
    <name type="common">Tubeworm</name>
    <dbReference type="NCBI Taxonomy" id="27915"/>
    <lineage>
        <taxon>Eukaryota</taxon>
        <taxon>Metazoa</taxon>
        <taxon>Spiralia</taxon>
        <taxon>Lophotrochozoa</taxon>
        <taxon>Annelida</taxon>
        <taxon>Polychaeta</taxon>
        <taxon>Sedentaria</taxon>
        <taxon>Canalipalpata</taxon>
        <taxon>Sabellida</taxon>
        <taxon>Siboglinidae</taxon>
        <taxon>Ridgeia</taxon>
    </lineage>
</organism>
<gene>
    <name evidence="3" type="ORF">NP493_1421g01021</name>
</gene>
<dbReference type="PANTHER" id="PTHR24020:SF20">
    <property type="entry name" value="PH DOMAIN-CONTAINING PROTEIN"/>
    <property type="match status" value="1"/>
</dbReference>
<name>A0AAD9K3L5_RIDPI</name>
<dbReference type="AlphaFoldDB" id="A0AAD9K3L5"/>
<protein>
    <recommendedName>
        <fullName evidence="2">VWFA domain-containing protein</fullName>
    </recommendedName>
</protein>
<feature type="domain" description="VWFA" evidence="2">
    <location>
        <begin position="78"/>
        <end position="157"/>
    </location>
</feature>
<evidence type="ECO:0000259" key="2">
    <source>
        <dbReference type="Pfam" id="PF00092"/>
    </source>
</evidence>
<dbReference type="EMBL" id="JAODUO010001422">
    <property type="protein sequence ID" value="KAK2164313.1"/>
    <property type="molecule type" value="Genomic_DNA"/>
</dbReference>
<dbReference type="InterPro" id="IPR036465">
    <property type="entry name" value="vWFA_dom_sf"/>
</dbReference>
<evidence type="ECO:0000313" key="3">
    <source>
        <dbReference type="EMBL" id="KAK2164313.1"/>
    </source>
</evidence>
<dbReference type="Gene3D" id="3.40.50.410">
    <property type="entry name" value="von Willebrand factor, type A domain"/>
    <property type="match status" value="1"/>
</dbReference>
<dbReference type="InterPro" id="IPR050525">
    <property type="entry name" value="ECM_Assembly_Org"/>
</dbReference>
<feature type="compositionally biased region" description="Basic and acidic residues" evidence="1">
    <location>
        <begin position="33"/>
        <end position="43"/>
    </location>
</feature>
<dbReference type="SUPFAM" id="SSF53300">
    <property type="entry name" value="vWA-like"/>
    <property type="match status" value="1"/>
</dbReference>
<dbReference type="InterPro" id="IPR036383">
    <property type="entry name" value="TSP1_rpt_sf"/>
</dbReference>
<accession>A0AAD9K3L5</accession>